<dbReference type="GO" id="GO:0010181">
    <property type="term" value="F:FMN binding"/>
    <property type="evidence" value="ECO:0007669"/>
    <property type="project" value="InterPro"/>
</dbReference>
<dbReference type="PANTHER" id="PTHR43578">
    <property type="entry name" value="NADH-QUINONE OXIDOREDUCTASE SUBUNIT F"/>
    <property type="match status" value="1"/>
</dbReference>
<dbReference type="AlphaFoldDB" id="A0A212JAZ7"/>
<keyword evidence="3" id="KW-0479">Metal-binding</keyword>
<sequence>MRKITSYADLAKAYAAYSPLLALRTGGARPASGKREFLVCGDTGCRSIRSLDILKKLRRAIAKAGLKDTAEAHITGCFGFCKKGPIVKVFPEDVFYVDVTANDAEEIVTSHMLHGAVVERLLYRDPEKPEEAVTHEADIGFYKKQMRTALANCGLINPEKIEEYIAAQGYQALASCLQSMQPADVVRCITDSGLRGRGGGGFPTGRKWAAAAAQPEGKKYVVCNADEGDPGAFMDRSILEGDPHCVLEGMAIAAYAIGADQGYIYIRAEYPLAVERLGKALAQARKVGLLGKNIMGSGFSFDLELKLGAGAFVCGEETALLRSIEGGRGEPTPKPPFPAEKGLYGKPTIINNVETLANVRRIILGGADWYSAIGSEKSKGTKVFALAGKVNNVGLVEVPMGITLREIIHEIGGGIRDGKRFKAVQTGGPSGGCISTENLDIPIDYESLTGIGSMMGSGGMIVMDEDNCMVDIAKYYLSFIMEESCGKCTPCRVGNKRMHEMLTDITEGKGTEEHLEKLQSLGKVIQDTALCGLGQTAPNPVLSTMRYFWDEYVTHVKDKHCPAKVCPELLDYFITEACIGCERCARDCPVNCIEGSLRERHVIDTKECIKCGTCITCCPVNAVVRQ</sequence>
<dbReference type="InterPro" id="IPR017896">
    <property type="entry name" value="4Fe4S_Fe-S-bd"/>
</dbReference>
<protein>
    <submittedName>
        <fullName evidence="7">Putative (Fe) hydrogenase, electron-transfer subunit</fullName>
    </submittedName>
</protein>
<dbReference type="Pfam" id="PF10531">
    <property type="entry name" value="SLBB"/>
    <property type="match status" value="1"/>
</dbReference>
<dbReference type="SUPFAM" id="SSF140490">
    <property type="entry name" value="Nqo1C-terminal domain-like"/>
    <property type="match status" value="1"/>
</dbReference>
<dbReference type="GO" id="GO:0051539">
    <property type="term" value="F:4 iron, 4 sulfur cluster binding"/>
    <property type="evidence" value="ECO:0007669"/>
    <property type="project" value="UniProtKB-KW"/>
</dbReference>
<dbReference type="SUPFAM" id="SSF52833">
    <property type="entry name" value="Thioredoxin-like"/>
    <property type="match status" value="1"/>
</dbReference>
<dbReference type="PROSITE" id="PS00645">
    <property type="entry name" value="COMPLEX1_51K_2"/>
    <property type="match status" value="1"/>
</dbReference>
<evidence type="ECO:0000256" key="3">
    <source>
        <dbReference type="ARBA" id="ARBA00022723"/>
    </source>
</evidence>
<organism evidence="7">
    <name type="scientific">uncultured delta proteobacterium</name>
    <dbReference type="NCBI Taxonomy" id="34034"/>
    <lineage>
        <taxon>Bacteria</taxon>
        <taxon>Deltaproteobacteria</taxon>
        <taxon>environmental samples</taxon>
    </lineage>
</organism>
<keyword evidence="2" id="KW-0004">4Fe-4S</keyword>
<dbReference type="SUPFAM" id="SSF142019">
    <property type="entry name" value="Nqo1 FMN-binding domain-like"/>
    <property type="match status" value="1"/>
</dbReference>
<dbReference type="PROSITE" id="PS51379">
    <property type="entry name" value="4FE4S_FER_2"/>
    <property type="match status" value="2"/>
</dbReference>
<proteinExistence type="inferred from homology"/>
<dbReference type="Pfam" id="PF01512">
    <property type="entry name" value="Complex1_51K"/>
    <property type="match status" value="1"/>
</dbReference>
<dbReference type="FunFam" id="3.40.50.11540:FF:000001">
    <property type="entry name" value="NADH dehydrogenase [ubiquinone] flavoprotein 1, mitochondrial"/>
    <property type="match status" value="1"/>
</dbReference>
<dbReference type="InterPro" id="IPR019554">
    <property type="entry name" value="Soluble_ligand-bd"/>
</dbReference>
<reference evidence="7" key="1">
    <citation type="submission" date="2016-04" db="EMBL/GenBank/DDBJ databases">
        <authorList>
            <person name="Evans L.H."/>
            <person name="Alamgir A."/>
            <person name="Owens N."/>
            <person name="Weber N.D."/>
            <person name="Virtaneva K."/>
            <person name="Barbian K."/>
            <person name="Babar A."/>
            <person name="Rosenke K."/>
        </authorList>
    </citation>
    <scope>NUCLEOTIDE SEQUENCE</scope>
    <source>
        <strain evidence="7">86</strain>
    </source>
</reference>
<dbReference type="EMBL" id="FLUQ01000001">
    <property type="protein sequence ID" value="SBV96612.1"/>
    <property type="molecule type" value="Genomic_DNA"/>
</dbReference>
<evidence type="ECO:0000259" key="6">
    <source>
        <dbReference type="PROSITE" id="PS51379"/>
    </source>
</evidence>
<dbReference type="FunFam" id="1.20.1440.230:FF:000001">
    <property type="entry name" value="Mitochondrial NADH dehydrogenase flavoprotein 1"/>
    <property type="match status" value="1"/>
</dbReference>
<comment type="similarity">
    <text evidence="1">Belongs to the complex I 51 kDa subunit family.</text>
</comment>
<feature type="domain" description="4Fe-4S ferredoxin-type" evidence="6">
    <location>
        <begin position="599"/>
        <end position="626"/>
    </location>
</feature>
<dbReference type="GO" id="GO:0046872">
    <property type="term" value="F:metal ion binding"/>
    <property type="evidence" value="ECO:0007669"/>
    <property type="project" value="UniProtKB-KW"/>
</dbReference>
<dbReference type="Gene3D" id="3.30.70.20">
    <property type="match status" value="1"/>
</dbReference>
<dbReference type="SUPFAM" id="SSF54862">
    <property type="entry name" value="4Fe-4S ferredoxins"/>
    <property type="match status" value="1"/>
</dbReference>
<dbReference type="SUPFAM" id="SSF142984">
    <property type="entry name" value="Nqo1 middle domain-like"/>
    <property type="match status" value="1"/>
</dbReference>
<dbReference type="InterPro" id="IPR011538">
    <property type="entry name" value="Nuo51_FMN-bd"/>
</dbReference>
<dbReference type="Gene3D" id="6.10.250.1450">
    <property type="match status" value="1"/>
</dbReference>
<dbReference type="CDD" id="cd02980">
    <property type="entry name" value="TRX_Fd_family"/>
    <property type="match status" value="1"/>
</dbReference>
<dbReference type="InterPro" id="IPR037225">
    <property type="entry name" value="Nuo51_FMN-bd_sf"/>
</dbReference>
<dbReference type="InterPro" id="IPR036249">
    <property type="entry name" value="Thioredoxin-like_sf"/>
</dbReference>
<dbReference type="Gene3D" id="3.10.20.600">
    <property type="match status" value="1"/>
</dbReference>
<gene>
    <name evidence="7" type="primary">hymB</name>
    <name evidence="7" type="ORF">KL86DPRO_11074</name>
</gene>
<keyword evidence="5" id="KW-0411">Iron-sulfur</keyword>
<dbReference type="Gene3D" id="1.20.1440.230">
    <property type="entry name" value="NADH-ubiquinone oxidoreductase 51kDa subunit, iron-sulphur binding domain"/>
    <property type="match status" value="1"/>
</dbReference>
<accession>A0A212JAZ7</accession>
<dbReference type="PANTHER" id="PTHR43578:SF3">
    <property type="entry name" value="NADH-QUINONE OXIDOREDUCTASE SUBUNIT F"/>
    <property type="match status" value="1"/>
</dbReference>
<evidence type="ECO:0000256" key="4">
    <source>
        <dbReference type="ARBA" id="ARBA00023004"/>
    </source>
</evidence>
<dbReference type="InterPro" id="IPR001949">
    <property type="entry name" value="NADH-UbQ_OxRdtase_51kDa_CS"/>
</dbReference>
<feature type="domain" description="4Fe-4S ferredoxin-type" evidence="6">
    <location>
        <begin position="569"/>
        <end position="598"/>
    </location>
</feature>
<evidence type="ECO:0000256" key="2">
    <source>
        <dbReference type="ARBA" id="ARBA00022485"/>
    </source>
</evidence>
<dbReference type="Gene3D" id="3.40.50.11540">
    <property type="entry name" value="NADH-ubiquinone oxidoreductase 51kDa subunit"/>
    <property type="match status" value="1"/>
</dbReference>
<evidence type="ECO:0000256" key="1">
    <source>
        <dbReference type="ARBA" id="ARBA00007523"/>
    </source>
</evidence>
<name>A0A212JAZ7_9DELT</name>
<dbReference type="InterPro" id="IPR037207">
    <property type="entry name" value="Nuop51_4Fe4S-bd_sf"/>
</dbReference>
<dbReference type="InterPro" id="IPR019575">
    <property type="entry name" value="Nuop51_4Fe4S-bd"/>
</dbReference>
<evidence type="ECO:0000256" key="5">
    <source>
        <dbReference type="ARBA" id="ARBA00023014"/>
    </source>
</evidence>
<dbReference type="Pfam" id="PF10589">
    <property type="entry name" value="NADH_4Fe-4S"/>
    <property type="match status" value="1"/>
</dbReference>
<keyword evidence="4" id="KW-0408">Iron</keyword>
<dbReference type="GO" id="GO:0008137">
    <property type="term" value="F:NADH dehydrogenase (ubiquinone) activity"/>
    <property type="evidence" value="ECO:0007669"/>
    <property type="project" value="InterPro"/>
</dbReference>
<evidence type="ECO:0000313" key="7">
    <source>
        <dbReference type="EMBL" id="SBV96612.1"/>
    </source>
</evidence>
<dbReference type="SMART" id="SM00928">
    <property type="entry name" value="NADH_4Fe-4S"/>
    <property type="match status" value="1"/>
</dbReference>
<dbReference type="Gene3D" id="3.40.30.10">
    <property type="entry name" value="Glutaredoxin"/>
    <property type="match status" value="1"/>
</dbReference>